<organism evidence="1 2">
    <name type="scientific">Amanita thiersii Skay4041</name>
    <dbReference type="NCBI Taxonomy" id="703135"/>
    <lineage>
        <taxon>Eukaryota</taxon>
        <taxon>Fungi</taxon>
        <taxon>Dikarya</taxon>
        <taxon>Basidiomycota</taxon>
        <taxon>Agaricomycotina</taxon>
        <taxon>Agaricomycetes</taxon>
        <taxon>Agaricomycetidae</taxon>
        <taxon>Agaricales</taxon>
        <taxon>Pluteineae</taxon>
        <taxon>Amanitaceae</taxon>
        <taxon>Amanita</taxon>
    </lineage>
</organism>
<evidence type="ECO:0000313" key="1">
    <source>
        <dbReference type="EMBL" id="PFH52477.1"/>
    </source>
</evidence>
<reference evidence="1 2" key="1">
    <citation type="submission" date="2014-02" db="EMBL/GenBank/DDBJ databases">
        <title>Transposable element dynamics among asymbiotic and ectomycorrhizal Amanita fungi.</title>
        <authorList>
            <consortium name="DOE Joint Genome Institute"/>
            <person name="Hess J."/>
            <person name="Skrede I."/>
            <person name="Wolfe B."/>
            <person name="LaButti K."/>
            <person name="Ohm R.A."/>
            <person name="Grigoriev I.V."/>
            <person name="Pringle A."/>
        </authorList>
    </citation>
    <scope>NUCLEOTIDE SEQUENCE [LARGE SCALE GENOMIC DNA]</scope>
    <source>
        <strain evidence="1 2">SKay4041</strain>
    </source>
</reference>
<protein>
    <submittedName>
        <fullName evidence="1">Uncharacterized protein</fullName>
    </submittedName>
</protein>
<accession>A0A2A9NW04</accession>
<gene>
    <name evidence="1" type="ORF">AMATHDRAFT_57105</name>
</gene>
<evidence type="ECO:0000313" key="2">
    <source>
        <dbReference type="Proteomes" id="UP000242287"/>
    </source>
</evidence>
<dbReference type="EMBL" id="KZ301979">
    <property type="protein sequence ID" value="PFH52477.1"/>
    <property type="molecule type" value="Genomic_DNA"/>
</dbReference>
<dbReference type="AlphaFoldDB" id="A0A2A9NW04"/>
<name>A0A2A9NW04_9AGAR</name>
<keyword evidence="2" id="KW-1185">Reference proteome</keyword>
<proteinExistence type="predicted"/>
<sequence length="155" mass="17695">MLVARVNQRLGTIIFRVSQSPGPRLVLRDFTISFESVGGSHQMKQEKGTRDCTVHTLDHSWPITSHITRCCSPRVSITFNIHPSRLGIPIRTIHTPIWTGEVIRTGISVGYFIPTGYNTYHMATDSIRLGAPDNYIRHIITYYTLTISHHRRRLT</sequence>
<dbReference type="Proteomes" id="UP000242287">
    <property type="component" value="Unassembled WGS sequence"/>
</dbReference>